<comment type="caution">
    <text evidence="1">The sequence shown here is derived from an EMBL/GenBank/DDBJ whole genome shotgun (WGS) entry which is preliminary data.</text>
</comment>
<proteinExistence type="predicted"/>
<dbReference type="GO" id="GO:0007264">
    <property type="term" value="P:small GTPase-mediated signal transduction"/>
    <property type="evidence" value="ECO:0007669"/>
    <property type="project" value="InterPro"/>
</dbReference>
<accession>A0A8X6QM83</accession>
<evidence type="ECO:0000313" key="1">
    <source>
        <dbReference type="EMBL" id="GFU26460.1"/>
    </source>
</evidence>
<dbReference type="AlphaFoldDB" id="A0A8X6QM83"/>
<dbReference type="EMBL" id="BMAW01128603">
    <property type="protein sequence ID" value="GFU26460.1"/>
    <property type="molecule type" value="Genomic_DNA"/>
</dbReference>
<keyword evidence="2" id="KW-1185">Reference proteome</keyword>
<dbReference type="InterPro" id="IPR036964">
    <property type="entry name" value="RASGEF_cat_dom_sf"/>
</dbReference>
<dbReference type="Gene3D" id="1.10.840.10">
    <property type="entry name" value="Ras guanine-nucleotide exchange factors catalytic domain"/>
    <property type="match status" value="1"/>
</dbReference>
<organism evidence="1 2">
    <name type="scientific">Nephila pilipes</name>
    <name type="common">Giant wood spider</name>
    <name type="synonym">Nephila maculata</name>
    <dbReference type="NCBI Taxonomy" id="299642"/>
    <lineage>
        <taxon>Eukaryota</taxon>
        <taxon>Metazoa</taxon>
        <taxon>Ecdysozoa</taxon>
        <taxon>Arthropoda</taxon>
        <taxon>Chelicerata</taxon>
        <taxon>Arachnida</taxon>
        <taxon>Araneae</taxon>
        <taxon>Araneomorphae</taxon>
        <taxon>Entelegynae</taxon>
        <taxon>Araneoidea</taxon>
        <taxon>Nephilidae</taxon>
        <taxon>Nephila</taxon>
    </lineage>
</organism>
<name>A0A8X6QM83_NEPPI</name>
<evidence type="ECO:0000313" key="2">
    <source>
        <dbReference type="Proteomes" id="UP000887013"/>
    </source>
</evidence>
<gene>
    <name evidence="1" type="ORF">NPIL_283631</name>
</gene>
<dbReference type="Proteomes" id="UP000887013">
    <property type="component" value="Unassembled WGS sequence"/>
</dbReference>
<reference evidence="1" key="1">
    <citation type="submission" date="2020-08" db="EMBL/GenBank/DDBJ databases">
        <title>Multicomponent nature underlies the extraordinary mechanical properties of spider dragline silk.</title>
        <authorList>
            <person name="Kono N."/>
            <person name="Nakamura H."/>
            <person name="Mori M."/>
            <person name="Yoshida Y."/>
            <person name="Ohtoshi R."/>
            <person name="Malay A.D."/>
            <person name="Moran D.A.P."/>
            <person name="Tomita M."/>
            <person name="Numata K."/>
            <person name="Arakawa K."/>
        </authorList>
    </citation>
    <scope>NUCLEOTIDE SEQUENCE</scope>
</reference>
<protein>
    <submittedName>
        <fullName evidence="1">Uncharacterized protein</fullName>
    </submittedName>
</protein>
<dbReference type="OrthoDB" id="10533363at2759"/>
<sequence>MKDKQSACAILSGLSSPDILSCHSMWSIMDEKHKKDMSLHRVLQLQTNTYRSSRAIVLDVAKSPSSLVYLLSHALISC</sequence>
<dbReference type="GO" id="GO:0005085">
    <property type="term" value="F:guanyl-nucleotide exchange factor activity"/>
    <property type="evidence" value="ECO:0007669"/>
    <property type="project" value="InterPro"/>
</dbReference>